<name>A0A9D2UXV8_9ACTN</name>
<keyword evidence="1 2" id="KW-0238">DNA-binding</keyword>
<evidence type="ECO:0000256" key="2">
    <source>
        <dbReference type="PROSITE-ProRule" id="PRU00335"/>
    </source>
</evidence>
<dbReference type="PRINTS" id="PR00455">
    <property type="entry name" value="HTHTETR"/>
</dbReference>
<dbReference type="EMBL" id="DYWI01000157">
    <property type="protein sequence ID" value="HJF66057.1"/>
    <property type="molecule type" value="Genomic_DNA"/>
</dbReference>
<dbReference type="InterPro" id="IPR009057">
    <property type="entry name" value="Homeodomain-like_sf"/>
</dbReference>
<reference evidence="5" key="2">
    <citation type="submission" date="2021-09" db="EMBL/GenBank/DDBJ databases">
        <authorList>
            <person name="Gilroy R."/>
        </authorList>
    </citation>
    <scope>NUCLEOTIDE SEQUENCE</scope>
    <source>
        <strain evidence="5">ChiGjej6B6-11269</strain>
    </source>
</reference>
<evidence type="ECO:0000259" key="4">
    <source>
        <dbReference type="PROSITE" id="PS50977"/>
    </source>
</evidence>
<organism evidence="5 6">
    <name type="scientific">Slackia equolifaciens</name>
    <dbReference type="NCBI Taxonomy" id="498718"/>
    <lineage>
        <taxon>Bacteria</taxon>
        <taxon>Bacillati</taxon>
        <taxon>Actinomycetota</taxon>
        <taxon>Coriobacteriia</taxon>
        <taxon>Eggerthellales</taxon>
        <taxon>Eggerthellaceae</taxon>
        <taxon>Slackia</taxon>
    </lineage>
</organism>
<dbReference type="GO" id="GO:0003700">
    <property type="term" value="F:DNA-binding transcription factor activity"/>
    <property type="evidence" value="ECO:0007669"/>
    <property type="project" value="TreeGrafter"/>
</dbReference>
<feature type="DNA-binding region" description="H-T-H motif" evidence="2">
    <location>
        <begin position="99"/>
        <end position="118"/>
    </location>
</feature>
<dbReference type="PANTHER" id="PTHR30055">
    <property type="entry name" value="HTH-TYPE TRANSCRIPTIONAL REGULATOR RUTR"/>
    <property type="match status" value="1"/>
</dbReference>
<dbReference type="AlphaFoldDB" id="A0A9D2UXV8"/>
<evidence type="ECO:0000313" key="6">
    <source>
        <dbReference type="Proteomes" id="UP000786989"/>
    </source>
</evidence>
<protein>
    <submittedName>
        <fullName evidence="5">TetR/AcrR family transcriptional regulator</fullName>
    </submittedName>
</protein>
<dbReference type="Pfam" id="PF00440">
    <property type="entry name" value="TetR_N"/>
    <property type="match status" value="1"/>
</dbReference>
<proteinExistence type="predicted"/>
<dbReference type="InterPro" id="IPR001647">
    <property type="entry name" value="HTH_TetR"/>
</dbReference>
<dbReference type="GO" id="GO:0000976">
    <property type="term" value="F:transcription cis-regulatory region binding"/>
    <property type="evidence" value="ECO:0007669"/>
    <property type="project" value="TreeGrafter"/>
</dbReference>
<dbReference type="InterPro" id="IPR050109">
    <property type="entry name" value="HTH-type_TetR-like_transc_reg"/>
</dbReference>
<dbReference type="Proteomes" id="UP000786989">
    <property type="component" value="Unassembled WGS sequence"/>
</dbReference>
<evidence type="ECO:0000313" key="5">
    <source>
        <dbReference type="EMBL" id="HJF66057.1"/>
    </source>
</evidence>
<dbReference type="PROSITE" id="PS50977">
    <property type="entry name" value="HTH_TETR_2"/>
    <property type="match status" value="1"/>
</dbReference>
<reference evidence="5" key="1">
    <citation type="journal article" date="2021" name="PeerJ">
        <title>Extensive microbial diversity within the chicken gut microbiome revealed by metagenomics and culture.</title>
        <authorList>
            <person name="Gilroy R."/>
            <person name="Ravi A."/>
            <person name="Getino M."/>
            <person name="Pursley I."/>
            <person name="Horton D.L."/>
            <person name="Alikhan N.F."/>
            <person name="Baker D."/>
            <person name="Gharbi K."/>
            <person name="Hall N."/>
            <person name="Watson M."/>
            <person name="Adriaenssens E.M."/>
            <person name="Foster-Nyarko E."/>
            <person name="Jarju S."/>
            <person name="Secka A."/>
            <person name="Antonio M."/>
            <person name="Oren A."/>
            <person name="Chaudhuri R.R."/>
            <person name="La Ragione R."/>
            <person name="Hildebrand F."/>
            <person name="Pallen M.J."/>
        </authorList>
    </citation>
    <scope>NUCLEOTIDE SEQUENCE</scope>
    <source>
        <strain evidence="5">ChiGjej6B6-11269</strain>
    </source>
</reference>
<comment type="caution">
    <text evidence="5">The sequence shown here is derived from an EMBL/GenBank/DDBJ whole genome shotgun (WGS) entry which is preliminary data.</text>
</comment>
<gene>
    <name evidence="5" type="ORF">K8U77_08105</name>
</gene>
<evidence type="ECO:0000256" key="1">
    <source>
        <dbReference type="ARBA" id="ARBA00023125"/>
    </source>
</evidence>
<dbReference type="Gene3D" id="1.10.357.10">
    <property type="entry name" value="Tetracycline Repressor, domain 2"/>
    <property type="match status" value="1"/>
</dbReference>
<sequence length="273" mass="30355">MAIAPNKGRVVHPADADMRLGGERAHAEGSHSSAPLCAGLTEQWRREALGGPAREGGDTNAARRRARSLSESKRLSGQAGEIMQAARKLYETRGVAATTVKDIAAEADITRELVYYYFANKRAITEAVLDDYIEDLVESAIVWNESRKFGDTLGSLRKCVAAMRRALYGVDGSPRPMARVLEELGVRDAFGVRAVRETVDCIDAHIVTEYAAYHKVEIEFVYETFCMLIFGLVGLMKLKPDISDETLMKLVEQTLRLDMVPLDESNRRDNESW</sequence>
<evidence type="ECO:0000256" key="3">
    <source>
        <dbReference type="SAM" id="MobiDB-lite"/>
    </source>
</evidence>
<feature type="domain" description="HTH tetR-type" evidence="4">
    <location>
        <begin position="76"/>
        <end position="136"/>
    </location>
</feature>
<dbReference type="PANTHER" id="PTHR30055:SF223">
    <property type="entry name" value="HTH-TYPE TRANSCRIPTIONAL REGULATOR UIDR"/>
    <property type="match status" value="1"/>
</dbReference>
<accession>A0A9D2UXV8</accession>
<dbReference type="SUPFAM" id="SSF46689">
    <property type="entry name" value="Homeodomain-like"/>
    <property type="match status" value="1"/>
</dbReference>
<feature type="region of interest" description="Disordered" evidence="3">
    <location>
        <begin position="50"/>
        <end position="73"/>
    </location>
</feature>